<reference evidence="1 2" key="1">
    <citation type="journal article" date="2015" name="BMC Genomics">
        <title>Gene expression during zombie ant biting behavior reflects the complexity underlying fungal parasitic behavioral manipulation.</title>
        <authorList>
            <person name="de Bekker C."/>
            <person name="Ohm R.A."/>
            <person name="Loreto R.G."/>
            <person name="Sebastian A."/>
            <person name="Albert I."/>
            <person name="Merrow M."/>
            <person name="Brachmann A."/>
            <person name="Hughes D.P."/>
        </authorList>
    </citation>
    <scope>NUCLEOTIDE SEQUENCE [LARGE SCALE GENOMIC DNA]</scope>
    <source>
        <strain evidence="1 2">SC16a</strain>
    </source>
</reference>
<dbReference type="AlphaFoldDB" id="A0A2A9PMW9"/>
<sequence length="191" mass="20363">MLLFSSDKLLSVASDTQHSFFTSPNSINTFLYLFPDIPQSTEKMYALQLIVLAAAAMAVPTPGNDGYGNFGGDKGDYGVKDYGNNKGDSYGANDYGHNNGGKDYGHNDYTRSDDYDHRAWHPRNPSGKTFGDQCGSNANAHCCENGGDEGSACKKVSSLDLLVQGNCQGQVCCSGPQSGLVNIGCLPIKLL</sequence>
<keyword evidence="2" id="KW-1185">Reference proteome</keyword>
<organism evidence="1 2">
    <name type="scientific">Ophiocordyceps unilateralis</name>
    <name type="common">Zombie-ant fungus</name>
    <name type="synonym">Torrubia unilateralis</name>
    <dbReference type="NCBI Taxonomy" id="268505"/>
    <lineage>
        <taxon>Eukaryota</taxon>
        <taxon>Fungi</taxon>
        <taxon>Dikarya</taxon>
        <taxon>Ascomycota</taxon>
        <taxon>Pezizomycotina</taxon>
        <taxon>Sordariomycetes</taxon>
        <taxon>Hypocreomycetidae</taxon>
        <taxon>Hypocreales</taxon>
        <taxon>Ophiocordycipitaceae</taxon>
        <taxon>Ophiocordyceps</taxon>
    </lineage>
</organism>
<dbReference type="EMBL" id="LAZP02000030">
    <property type="protein sequence ID" value="PFH62401.1"/>
    <property type="molecule type" value="Genomic_DNA"/>
</dbReference>
<name>A0A2A9PMW9_OPHUN</name>
<evidence type="ECO:0000313" key="1">
    <source>
        <dbReference type="EMBL" id="PFH62401.1"/>
    </source>
</evidence>
<gene>
    <name evidence="1" type="ORF">XA68_13840</name>
</gene>
<protein>
    <recommendedName>
        <fullName evidence="3">Hydrophobin</fullName>
    </recommendedName>
</protein>
<comment type="caution">
    <text evidence="1">The sequence shown here is derived from an EMBL/GenBank/DDBJ whole genome shotgun (WGS) entry which is preliminary data.</text>
</comment>
<accession>A0A2A9PMW9</accession>
<reference evidence="1 2" key="2">
    <citation type="journal article" date="2017" name="Sci. Rep.">
        <title>Ant-infecting Ophiocordyceps genomes reveal a high diversity of potential behavioral manipulation genes and a possible major role for enterotoxins.</title>
        <authorList>
            <person name="de Bekker C."/>
            <person name="Ohm R.A."/>
            <person name="Evans H.C."/>
            <person name="Brachmann A."/>
            <person name="Hughes D.P."/>
        </authorList>
    </citation>
    <scope>NUCLEOTIDE SEQUENCE [LARGE SCALE GENOMIC DNA]</scope>
    <source>
        <strain evidence="1 2">SC16a</strain>
    </source>
</reference>
<proteinExistence type="predicted"/>
<dbReference type="OrthoDB" id="4926095at2759"/>
<evidence type="ECO:0008006" key="3">
    <source>
        <dbReference type="Google" id="ProtNLM"/>
    </source>
</evidence>
<evidence type="ECO:0000313" key="2">
    <source>
        <dbReference type="Proteomes" id="UP000037136"/>
    </source>
</evidence>
<dbReference type="Proteomes" id="UP000037136">
    <property type="component" value="Unassembled WGS sequence"/>
</dbReference>